<keyword evidence="4" id="KW-1185">Reference proteome</keyword>
<dbReference type="EMBL" id="QWEE01000087">
    <property type="protein sequence ID" value="RII92417.1"/>
    <property type="molecule type" value="Genomic_DNA"/>
</dbReference>
<keyword evidence="2" id="KW-0732">Signal</keyword>
<evidence type="ECO:0000256" key="2">
    <source>
        <dbReference type="SAM" id="SignalP"/>
    </source>
</evidence>
<evidence type="ECO:0000313" key="4">
    <source>
        <dbReference type="Proteomes" id="UP000265355"/>
    </source>
</evidence>
<gene>
    <name evidence="3" type="ORF">DZF98_07050</name>
</gene>
<sequence length="84" mass="8513">MTHAMKAAAATALALGLLLTADSAAQAETRHDPATASVSQATTATSDAHITAQERRSTHSTNGRSGGRNPHPPHQGPGCTKCQG</sequence>
<feature type="region of interest" description="Disordered" evidence="1">
    <location>
        <begin position="26"/>
        <end position="84"/>
    </location>
</feature>
<feature type="compositionally biased region" description="Low complexity" evidence="1">
    <location>
        <begin position="34"/>
        <end position="46"/>
    </location>
</feature>
<feature type="chain" id="PRO_5046170460" description="Secreted protein" evidence="2">
    <location>
        <begin position="28"/>
        <end position="84"/>
    </location>
</feature>
<reference evidence="3 4" key="1">
    <citation type="submission" date="2018-08" db="EMBL/GenBank/DDBJ databases">
        <title>Genome Sequence of Clavibacter michiganensis Subspecies type strains, and the Atypical Peach-Colored Strains Isolated from Tomato.</title>
        <authorList>
            <person name="Osdaghi E."/>
            <person name="Portier P."/>
            <person name="Briand M."/>
            <person name="Jacques M.-A."/>
        </authorList>
    </citation>
    <scope>NUCLEOTIDE SEQUENCE [LARGE SCALE GENOMIC DNA]</scope>
    <source>
        <strain evidence="3 4">CFBP 8216</strain>
    </source>
</reference>
<dbReference type="Proteomes" id="UP000265355">
    <property type="component" value="Unassembled WGS sequence"/>
</dbReference>
<evidence type="ECO:0000313" key="3">
    <source>
        <dbReference type="EMBL" id="RII92417.1"/>
    </source>
</evidence>
<evidence type="ECO:0008006" key="5">
    <source>
        <dbReference type="Google" id="ProtNLM"/>
    </source>
</evidence>
<comment type="caution">
    <text evidence="3">The sequence shown here is derived from an EMBL/GenBank/DDBJ whole genome shotgun (WGS) entry which is preliminary data.</text>
</comment>
<proteinExistence type="predicted"/>
<name>A0ABX9N6P9_9MICO</name>
<accession>A0ABX9N6P9</accession>
<dbReference type="RefSeq" id="WP_119372935.1">
    <property type="nucleotide sequence ID" value="NZ_CP040792.1"/>
</dbReference>
<feature type="signal peptide" evidence="2">
    <location>
        <begin position="1"/>
        <end position="27"/>
    </location>
</feature>
<evidence type="ECO:0000256" key="1">
    <source>
        <dbReference type="SAM" id="MobiDB-lite"/>
    </source>
</evidence>
<protein>
    <recommendedName>
        <fullName evidence="5">Secreted protein</fullName>
    </recommendedName>
</protein>
<organism evidence="3 4">
    <name type="scientific">Clavibacter californiensis</name>
    <dbReference type="NCBI Taxonomy" id="1401995"/>
    <lineage>
        <taxon>Bacteria</taxon>
        <taxon>Bacillati</taxon>
        <taxon>Actinomycetota</taxon>
        <taxon>Actinomycetes</taxon>
        <taxon>Micrococcales</taxon>
        <taxon>Microbacteriaceae</taxon>
        <taxon>Clavibacter</taxon>
    </lineage>
</organism>